<evidence type="ECO:0000313" key="2">
    <source>
        <dbReference type="EMBL" id="PLW43652.1"/>
    </source>
</evidence>
<sequence>MIIAEPEIDLDDELKKLGVSLSQEAPQNLNKIFLQLNQIVAGTHFAVPIQEPELKKKTKGRPALKQDRLTLTKRNPAAFEVVEEKLKKDAITKKQALAAATIQSSKRFKKSSSSKDDSDYKGSEVGSGEDDETVIRASDCERESASYVETKIVGTKTEIVGTETEIVGTETKIVDTEEMVDVEKKVIADLYHASQIPQSMKQYVKEVFDPSADDSNPVYLLHIGGKHWLLANVEGGNGVQPIPPPFLAPKHTSKRAQGWFEHLKQGLDLFTAKEAAKST</sequence>
<proteinExistence type="predicted"/>
<feature type="compositionally biased region" description="Basic and acidic residues" evidence="1">
    <location>
        <begin position="113"/>
        <end position="122"/>
    </location>
</feature>
<keyword evidence="3" id="KW-1185">Reference proteome</keyword>
<dbReference type="OrthoDB" id="2503766at2759"/>
<protein>
    <submittedName>
        <fullName evidence="2">Uncharacterized protein</fullName>
    </submittedName>
</protein>
<evidence type="ECO:0000256" key="1">
    <source>
        <dbReference type="SAM" id="MobiDB-lite"/>
    </source>
</evidence>
<dbReference type="EMBL" id="PGCJ01000145">
    <property type="protein sequence ID" value="PLW43652.1"/>
    <property type="molecule type" value="Genomic_DNA"/>
</dbReference>
<comment type="caution">
    <text evidence="2">The sequence shown here is derived from an EMBL/GenBank/DDBJ whole genome shotgun (WGS) entry which is preliminary data.</text>
</comment>
<feature type="region of interest" description="Disordered" evidence="1">
    <location>
        <begin position="108"/>
        <end position="138"/>
    </location>
</feature>
<organism evidence="2 3">
    <name type="scientific">Puccinia coronata f. sp. avenae</name>
    <dbReference type="NCBI Taxonomy" id="200324"/>
    <lineage>
        <taxon>Eukaryota</taxon>
        <taxon>Fungi</taxon>
        <taxon>Dikarya</taxon>
        <taxon>Basidiomycota</taxon>
        <taxon>Pucciniomycotina</taxon>
        <taxon>Pucciniomycetes</taxon>
        <taxon>Pucciniales</taxon>
        <taxon>Pucciniaceae</taxon>
        <taxon>Puccinia</taxon>
    </lineage>
</organism>
<evidence type="ECO:0000313" key="3">
    <source>
        <dbReference type="Proteomes" id="UP000235388"/>
    </source>
</evidence>
<reference evidence="2 3" key="1">
    <citation type="submission" date="2017-11" db="EMBL/GenBank/DDBJ databases">
        <title>De novo assembly and phasing of dikaryotic genomes from two isolates of Puccinia coronata f. sp. avenae, the causal agent of oat crown rust.</title>
        <authorList>
            <person name="Miller M.E."/>
            <person name="Zhang Y."/>
            <person name="Omidvar V."/>
            <person name="Sperschneider J."/>
            <person name="Schwessinger B."/>
            <person name="Raley C."/>
            <person name="Palmer J.M."/>
            <person name="Garnica D."/>
            <person name="Upadhyaya N."/>
            <person name="Rathjen J."/>
            <person name="Taylor J.M."/>
            <person name="Park R.F."/>
            <person name="Dodds P.N."/>
            <person name="Hirsch C.D."/>
            <person name="Kianian S.F."/>
            <person name="Figueroa M."/>
        </authorList>
    </citation>
    <scope>NUCLEOTIDE SEQUENCE [LARGE SCALE GENOMIC DNA]</scope>
    <source>
        <strain evidence="2">12NC29</strain>
    </source>
</reference>
<dbReference type="Proteomes" id="UP000235388">
    <property type="component" value="Unassembled WGS sequence"/>
</dbReference>
<accession>A0A2N5V0W3</accession>
<gene>
    <name evidence="2" type="ORF">PCANC_10818</name>
</gene>
<name>A0A2N5V0W3_9BASI</name>
<dbReference type="AlphaFoldDB" id="A0A2N5V0W3"/>